<evidence type="ECO:0000313" key="3">
    <source>
        <dbReference type="Proteomes" id="UP000564677"/>
    </source>
</evidence>
<evidence type="ECO:0000313" key="2">
    <source>
        <dbReference type="EMBL" id="NIJ67466.1"/>
    </source>
</evidence>
<dbReference type="AlphaFoldDB" id="A0A7X5ZXR4"/>
<evidence type="ECO:0000256" key="1">
    <source>
        <dbReference type="SAM" id="MobiDB-lite"/>
    </source>
</evidence>
<sequence length="97" mass="10337">MDLDTPPKDPAGEDAAKPLRTNGFRRKFAEARLSPESVERQGRVARIAFEALGRDGATAFLNGHDDALGGRPLDLAIASAEGLVAVEQAIAARRRAQ</sequence>
<name>A0A7X5ZXR4_9SPHN</name>
<keyword evidence="3" id="KW-1185">Reference proteome</keyword>
<dbReference type="Proteomes" id="UP000564677">
    <property type="component" value="Unassembled WGS sequence"/>
</dbReference>
<proteinExistence type="predicted"/>
<feature type="region of interest" description="Disordered" evidence="1">
    <location>
        <begin position="1"/>
        <end position="21"/>
    </location>
</feature>
<dbReference type="RefSeq" id="WP_167301565.1">
    <property type="nucleotide sequence ID" value="NZ_JAASQV010000007.1"/>
</dbReference>
<protein>
    <submittedName>
        <fullName evidence="2">Uncharacterized protein (DUF2384 family)</fullName>
    </submittedName>
</protein>
<reference evidence="2 3" key="1">
    <citation type="submission" date="2020-03" db="EMBL/GenBank/DDBJ databases">
        <title>Genomic Encyclopedia of Type Strains, Phase IV (KMG-IV): sequencing the most valuable type-strain genomes for metagenomic binning, comparative biology and taxonomic classification.</title>
        <authorList>
            <person name="Goeker M."/>
        </authorList>
    </citation>
    <scope>NUCLEOTIDE SEQUENCE [LARGE SCALE GENOMIC DNA]</scope>
    <source>
        <strain evidence="2 3">DSM 4733</strain>
    </source>
</reference>
<feature type="compositionally biased region" description="Basic and acidic residues" evidence="1">
    <location>
        <begin position="1"/>
        <end position="17"/>
    </location>
</feature>
<comment type="caution">
    <text evidence="2">The sequence shown here is derived from an EMBL/GenBank/DDBJ whole genome shotgun (WGS) entry which is preliminary data.</text>
</comment>
<accession>A0A7X5ZXR4</accession>
<gene>
    <name evidence="2" type="ORF">FHR20_004450</name>
</gene>
<dbReference type="EMBL" id="JAASQV010000007">
    <property type="protein sequence ID" value="NIJ67466.1"/>
    <property type="molecule type" value="Genomic_DNA"/>
</dbReference>
<organism evidence="2 3">
    <name type="scientific">Sphingomonas leidyi</name>
    <dbReference type="NCBI Taxonomy" id="68569"/>
    <lineage>
        <taxon>Bacteria</taxon>
        <taxon>Pseudomonadati</taxon>
        <taxon>Pseudomonadota</taxon>
        <taxon>Alphaproteobacteria</taxon>
        <taxon>Sphingomonadales</taxon>
        <taxon>Sphingomonadaceae</taxon>
        <taxon>Sphingomonas</taxon>
    </lineage>
</organism>